<dbReference type="Proteomes" id="UP000230069">
    <property type="component" value="Unassembled WGS sequence"/>
</dbReference>
<reference evidence="5 6" key="1">
    <citation type="submission" date="2017-09" db="EMBL/GenBank/DDBJ databases">
        <title>WGS assembly of Aquilegia coerulea Goldsmith.</title>
        <authorList>
            <person name="Hodges S."/>
            <person name="Kramer E."/>
            <person name="Nordborg M."/>
            <person name="Tomkins J."/>
            <person name="Borevitz J."/>
            <person name="Derieg N."/>
            <person name="Yan J."/>
            <person name="Mihaltcheva S."/>
            <person name="Hayes R.D."/>
            <person name="Rokhsar D."/>
        </authorList>
    </citation>
    <scope>NUCLEOTIDE SEQUENCE [LARGE SCALE GENOMIC DNA]</scope>
    <source>
        <strain evidence="6">cv. Goldsmith</strain>
    </source>
</reference>
<dbReference type="SUPFAM" id="SSF82153">
    <property type="entry name" value="FAS1 domain"/>
    <property type="match status" value="1"/>
</dbReference>
<accession>A0A2G5C313</accession>
<feature type="chain" id="PRO_5013848455" description="FAS1 domain-containing protein" evidence="3">
    <location>
        <begin position="20"/>
        <end position="204"/>
    </location>
</feature>
<feature type="region of interest" description="Disordered" evidence="2">
    <location>
        <begin position="42"/>
        <end position="61"/>
    </location>
</feature>
<dbReference type="OrthoDB" id="1934418at2759"/>
<dbReference type="SMART" id="SM00554">
    <property type="entry name" value="FAS1"/>
    <property type="match status" value="1"/>
</dbReference>
<dbReference type="InParanoid" id="A0A2G5C313"/>
<proteinExistence type="inferred from homology"/>
<dbReference type="PANTHER" id="PTHR36069:SF4">
    <property type="entry name" value="FASCICLIN-LIKE ARABINOGALACTAN FAMILY PROTEIN"/>
    <property type="match status" value="1"/>
</dbReference>
<evidence type="ECO:0000313" key="5">
    <source>
        <dbReference type="EMBL" id="PIA25641.1"/>
    </source>
</evidence>
<evidence type="ECO:0000259" key="4">
    <source>
        <dbReference type="SMART" id="SM00554"/>
    </source>
</evidence>
<keyword evidence="6" id="KW-1185">Reference proteome</keyword>
<feature type="signal peptide" evidence="3">
    <location>
        <begin position="1"/>
        <end position="19"/>
    </location>
</feature>
<dbReference type="PANTHER" id="PTHR36069">
    <property type="entry name" value="EXPRESSED PROTEIN-RELATED"/>
    <property type="match status" value="1"/>
</dbReference>
<protein>
    <recommendedName>
        <fullName evidence="4">FAS1 domain-containing protein</fullName>
    </recommendedName>
</protein>
<dbReference type="InterPro" id="IPR036378">
    <property type="entry name" value="FAS1_dom_sf"/>
</dbReference>
<gene>
    <name evidence="5" type="ORF">AQUCO_11000046v1</name>
</gene>
<dbReference type="InterPro" id="IPR000782">
    <property type="entry name" value="FAS1_domain"/>
</dbReference>
<dbReference type="Gene3D" id="2.30.180.10">
    <property type="entry name" value="FAS1 domain"/>
    <property type="match status" value="1"/>
</dbReference>
<evidence type="ECO:0000256" key="2">
    <source>
        <dbReference type="SAM" id="MobiDB-lite"/>
    </source>
</evidence>
<dbReference type="AlphaFoldDB" id="A0A2G5C313"/>
<evidence type="ECO:0000256" key="1">
    <source>
        <dbReference type="ARBA" id="ARBA00007843"/>
    </source>
</evidence>
<dbReference type="Pfam" id="PF02469">
    <property type="entry name" value="Fasciclin"/>
    <property type="match status" value="1"/>
</dbReference>
<dbReference type="InterPro" id="IPR053339">
    <property type="entry name" value="FAS1_domain_protein"/>
</dbReference>
<feature type="compositionally biased region" description="Polar residues" evidence="2">
    <location>
        <begin position="50"/>
        <end position="61"/>
    </location>
</feature>
<evidence type="ECO:0000313" key="6">
    <source>
        <dbReference type="Proteomes" id="UP000230069"/>
    </source>
</evidence>
<evidence type="ECO:0000256" key="3">
    <source>
        <dbReference type="SAM" id="SignalP"/>
    </source>
</evidence>
<name>A0A2G5C313_AQUCA</name>
<organism evidence="5 6">
    <name type="scientific">Aquilegia coerulea</name>
    <name type="common">Rocky mountain columbine</name>
    <dbReference type="NCBI Taxonomy" id="218851"/>
    <lineage>
        <taxon>Eukaryota</taxon>
        <taxon>Viridiplantae</taxon>
        <taxon>Streptophyta</taxon>
        <taxon>Embryophyta</taxon>
        <taxon>Tracheophyta</taxon>
        <taxon>Spermatophyta</taxon>
        <taxon>Magnoliopsida</taxon>
        <taxon>Ranunculales</taxon>
        <taxon>Ranunculaceae</taxon>
        <taxon>Thalictroideae</taxon>
        <taxon>Aquilegia</taxon>
    </lineage>
</organism>
<sequence length="204" mass="22053">MGFFTVLMILLAFLRLVSSIPPTASVDTPKLPVLQSLTPVETPDLPPFTSPSKQPSTSPVNNPVKIPELPVAISDMRSKSYFGFVILLNLLNATTKSALGQQVTFFMPNDQQLATSTISPGGLDDFVLTHTVPEPLIFSSLARAPNGTLIQSFTTNQFLRISNIGRRVFINNAHIVTRNVCSSDTIKCHGISAVINTSLNQTVS</sequence>
<comment type="similarity">
    <text evidence="1">Belongs to the fasciclin-like AGP family.</text>
</comment>
<keyword evidence="3" id="KW-0732">Signal</keyword>
<dbReference type="EMBL" id="KZ305126">
    <property type="protein sequence ID" value="PIA25641.1"/>
    <property type="molecule type" value="Genomic_DNA"/>
</dbReference>
<feature type="domain" description="FAS1" evidence="4">
    <location>
        <begin position="104"/>
        <end position="199"/>
    </location>
</feature>